<accession>A0ABW4GJC9</accession>
<evidence type="ECO:0000313" key="3">
    <source>
        <dbReference type="Proteomes" id="UP001597097"/>
    </source>
</evidence>
<dbReference type="InterPro" id="IPR051783">
    <property type="entry name" value="NAD(P)-dependent_oxidoreduct"/>
</dbReference>
<dbReference type="RefSeq" id="WP_219531436.1">
    <property type="nucleotide sequence ID" value="NZ_JAHKRM010000011.1"/>
</dbReference>
<dbReference type="PANTHER" id="PTHR48079:SF6">
    <property type="entry name" value="NAD(P)-BINDING DOMAIN-CONTAINING PROTEIN-RELATED"/>
    <property type="match status" value="1"/>
</dbReference>
<dbReference type="InterPro" id="IPR001509">
    <property type="entry name" value="Epimerase_deHydtase"/>
</dbReference>
<reference evidence="3" key="1">
    <citation type="journal article" date="2019" name="Int. J. Syst. Evol. Microbiol.">
        <title>The Global Catalogue of Microorganisms (GCM) 10K type strain sequencing project: providing services to taxonomists for standard genome sequencing and annotation.</title>
        <authorList>
            <consortium name="The Broad Institute Genomics Platform"/>
            <consortium name="The Broad Institute Genome Sequencing Center for Infectious Disease"/>
            <person name="Wu L."/>
            <person name="Ma J."/>
        </authorList>
    </citation>
    <scope>NUCLEOTIDE SEQUENCE [LARGE SCALE GENOMIC DNA]</scope>
    <source>
        <strain evidence="3">CGMCC 1.15399</strain>
    </source>
</reference>
<name>A0ABW4GJC9_9ACTN</name>
<evidence type="ECO:0000313" key="2">
    <source>
        <dbReference type="EMBL" id="MFD1542464.1"/>
    </source>
</evidence>
<protein>
    <submittedName>
        <fullName evidence="2">NAD-dependent epimerase/dehydratase family protein</fullName>
    </submittedName>
</protein>
<gene>
    <name evidence="2" type="ORF">ACFSJ0_35795</name>
</gene>
<feature type="domain" description="NAD-dependent epimerase/dehydratase" evidence="1">
    <location>
        <begin position="3"/>
        <end position="232"/>
    </location>
</feature>
<dbReference type="Proteomes" id="UP001597097">
    <property type="component" value="Unassembled WGS sequence"/>
</dbReference>
<sequence length="302" mass="32602">MKVLLAGATGTVGTELIPQLISAGHSVLGLTRTERGAAKLAEAGVTGLVADMMDRDALLAAVKGHQADAVMHQATAITGVPLFHRALYPTGALRERGTANLIAAAEEVGARRFVTQSFFLGYGYRDHGPEPVTEDRPFAEPARGPFGVHMRTIRANEEQVFNTPGIEGIALRYGLFYGPEVTTRKMMAMARRRMLPEVHPASVISLVHIHDAASAAVAALDRGRPGQAYNVADDEPVAFDEYVRALARAAKAPAPPRVPGWLLTPVPYMRAFMTGVRIRISSERAKRELGWAPAYPSYRDGL</sequence>
<comment type="caution">
    <text evidence="2">The sequence shown here is derived from an EMBL/GenBank/DDBJ whole genome shotgun (WGS) entry which is preliminary data.</text>
</comment>
<dbReference type="EMBL" id="JBHUCM010000031">
    <property type="protein sequence ID" value="MFD1542464.1"/>
    <property type="molecule type" value="Genomic_DNA"/>
</dbReference>
<keyword evidence="3" id="KW-1185">Reference proteome</keyword>
<dbReference type="Pfam" id="PF01370">
    <property type="entry name" value="Epimerase"/>
    <property type="match status" value="1"/>
</dbReference>
<dbReference type="PANTHER" id="PTHR48079">
    <property type="entry name" value="PROTEIN YEEZ"/>
    <property type="match status" value="1"/>
</dbReference>
<organism evidence="2 3">
    <name type="scientific">Nonomuraea guangzhouensis</name>
    <dbReference type="NCBI Taxonomy" id="1291555"/>
    <lineage>
        <taxon>Bacteria</taxon>
        <taxon>Bacillati</taxon>
        <taxon>Actinomycetota</taxon>
        <taxon>Actinomycetes</taxon>
        <taxon>Streptosporangiales</taxon>
        <taxon>Streptosporangiaceae</taxon>
        <taxon>Nonomuraea</taxon>
    </lineage>
</organism>
<proteinExistence type="predicted"/>
<evidence type="ECO:0000259" key="1">
    <source>
        <dbReference type="Pfam" id="PF01370"/>
    </source>
</evidence>